<feature type="region of interest" description="Disordered" evidence="1">
    <location>
        <begin position="16"/>
        <end position="40"/>
    </location>
</feature>
<keyword evidence="4" id="KW-1185">Reference proteome</keyword>
<reference evidence="3 4" key="2">
    <citation type="submission" date="2024-09" db="EMBL/GenBank/DDBJ databases">
        <title>Draft genome sequence of Candidatus Magnetaquicoccaceae bacterium FCR-1.</title>
        <authorList>
            <person name="Shimoshige H."/>
            <person name="Shimamura S."/>
            <person name="Taoka A."/>
            <person name="Kobayashi H."/>
            <person name="Maekawa T."/>
        </authorList>
    </citation>
    <scope>NUCLEOTIDE SEQUENCE [LARGE SCALE GENOMIC DNA]</scope>
    <source>
        <strain evidence="3 4">FCR-1</strain>
    </source>
</reference>
<dbReference type="InterPro" id="IPR029479">
    <property type="entry name" value="Nitroreductase"/>
</dbReference>
<protein>
    <recommendedName>
        <fullName evidence="2">Nitroreductase domain-containing protein</fullName>
    </recommendedName>
</protein>
<reference evidence="3 4" key="1">
    <citation type="submission" date="2024-05" db="EMBL/GenBank/DDBJ databases">
        <authorList>
            <consortium name="Candidatus Magnetaquicoccaceae bacterium FCR-1 genome sequencing consortium"/>
            <person name="Shimoshige H."/>
            <person name="Shimamura S."/>
            <person name="Taoka A."/>
            <person name="Kobayashi H."/>
            <person name="Maekawa T."/>
        </authorList>
    </citation>
    <scope>NUCLEOTIDE SEQUENCE [LARGE SCALE GENOMIC DNA]</scope>
    <source>
        <strain evidence="3 4">FCR-1</strain>
    </source>
</reference>
<dbReference type="Proteomes" id="UP001628193">
    <property type="component" value="Unassembled WGS sequence"/>
</dbReference>
<name>A0ABQ0C4Z4_9PROT</name>
<evidence type="ECO:0000256" key="1">
    <source>
        <dbReference type="SAM" id="MobiDB-lite"/>
    </source>
</evidence>
<gene>
    <name evidence="3" type="ORF">SIID45300_00240</name>
</gene>
<dbReference type="PANTHER" id="PTHR42741:SF3">
    <property type="entry name" value="NITROREDUCTASE FAMILY PROTEIN"/>
    <property type="match status" value="1"/>
</dbReference>
<evidence type="ECO:0000313" key="3">
    <source>
        <dbReference type="EMBL" id="GAB0055941.1"/>
    </source>
</evidence>
<dbReference type="InterPro" id="IPR000415">
    <property type="entry name" value="Nitroreductase-like"/>
</dbReference>
<evidence type="ECO:0000313" key="4">
    <source>
        <dbReference type="Proteomes" id="UP001628193"/>
    </source>
</evidence>
<feature type="domain" description="Nitroreductase" evidence="2">
    <location>
        <begin position="105"/>
        <end position="236"/>
    </location>
</feature>
<dbReference type="CDD" id="cd02142">
    <property type="entry name" value="McbC_SagB-like_oxidoreductase"/>
    <property type="match status" value="1"/>
</dbReference>
<dbReference type="RefSeq" id="WP_420903652.1">
    <property type="nucleotide sequence ID" value="NZ_BAAFGK010000001.1"/>
</dbReference>
<proteinExistence type="predicted"/>
<dbReference type="Gene3D" id="3.40.109.10">
    <property type="entry name" value="NADH Oxidase"/>
    <property type="match status" value="2"/>
</dbReference>
<dbReference type="SUPFAM" id="SSF55469">
    <property type="entry name" value="FMN-dependent nitroreductase-like"/>
    <property type="match status" value="2"/>
</dbReference>
<organism evidence="3 4">
    <name type="scientific">Candidatus Magnetaquiglobus chichijimensis</name>
    <dbReference type="NCBI Taxonomy" id="3141448"/>
    <lineage>
        <taxon>Bacteria</taxon>
        <taxon>Pseudomonadati</taxon>
        <taxon>Pseudomonadota</taxon>
        <taxon>Magnetococcia</taxon>
        <taxon>Magnetococcales</taxon>
        <taxon>Candidatus Magnetaquicoccaceae</taxon>
        <taxon>Candidatus Magnetaquiglobus</taxon>
    </lineage>
</organism>
<sequence length="558" mass="61610">MKRDDATPGETVLAYHHHSKHQPDRHAPGPGHLDWANQPDPFRTHAGAPRIQLPLVADRLTSSFDDLYAPPGRIPVAPVHLASVAALLELSLGLSAWKVHGETRWALRCNPSSGNLHPTEGYVILPDLPPEGSSPRIEAGVYHYVSRDHRLEQRRAITRDERADWNARFPPGSLLIGLTSIPWRETWKYGDRAFRYVQLDTGHAISAFRHAAATLGWRARLLTAPATRDVARLLGVLTSGVNFGDDGTTPEAEEAERLLLVEPASAPWRPLGAEVVALADLAARGPWLGLPNRLSRRHGHHWPQVEAMTLATLQPRLPEPPPWAPLLETPLPAGASSKGAASLIRQRRSAQRFDPSATLPASALWRLLDATLPRADLAPWDALPWAPRIFPVCMLHRISGVEAGLYILVRDPHRLDGLKAALGEELAWSAVTGAPDHLPLYRLRSDSLEETAYWISCQQEIASDGVLTLGMLGEFPEGLSSEPWLYRQLYQEAGMVGQTLYLEAEAAGMRGTGIGCFLDDWFHQTIGLRSARFQSLYHFTLGRPIVDSRLRTEAPYGV</sequence>
<evidence type="ECO:0000259" key="2">
    <source>
        <dbReference type="Pfam" id="PF00881"/>
    </source>
</evidence>
<dbReference type="EMBL" id="BAAFGK010000001">
    <property type="protein sequence ID" value="GAB0055941.1"/>
    <property type="molecule type" value="Genomic_DNA"/>
</dbReference>
<comment type="caution">
    <text evidence="3">The sequence shown here is derived from an EMBL/GenBank/DDBJ whole genome shotgun (WGS) entry which is preliminary data.</text>
</comment>
<dbReference type="PANTHER" id="PTHR42741">
    <property type="entry name" value="NITROREDUCTASE FAMILY PROTEIN"/>
    <property type="match status" value="1"/>
</dbReference>
<dbReference type="Pfam" id="PF00881">
    <property type="entry name" value="Nitroreductase"/>
    <property type="match status" value="1"/>
</dbReference>
<accession>A0ABQ0C4Z4</accession>